<comment type="caution">
    <text evidence="1">The sequence shown here is derived from an EMBL/GenBank/DDBJ whole genome shotgun (WGS) entry which is preliminary data.</text>
</comment>
<accession>A0A318ULF3</accession>
<dbReference type="InterPro" id="IPR008969">
    <property type="entry name" value="CarboxyPept-like_regulatory"/>
</dbReference>
<dbReference type="PROSITE" id="PS51257">
    <property type="entry name" value="PROKAR_LIPOPROTEIN"/>
    <property type="match status" value="1"/>
</dbReference>
<dbReference type="OrthoDB" id="797882at2"/>
<name>A0A318ULF3_9SPHI</name>
<dbReference type="AlphaFoldDB" id="A0A318ULF3"/>
<evidence type="ECO:0000313" key="1">
    <source>
        <dbReference type="EMBL" id="PYF74865.1"/>
    </source>
</evidence>
<gene>
    <name evidence="1" type="ORF">B0O44_103311</name>
</gene>
<dbReference type="RefSeq" id="WP_146229798.1">
    <property type="nucleotide sequence ID" value="NZ_QKLU01000003.1"/>
</dbReference>
<proteinExistence type="predicted"/>
<dbReference type="Proteomes" id="UP000248198">
    <property type="component" value="Unassembled WGS sequence"/>
</dbReference>
<sequence>MSWRNTFFCIVFLTGCSEAPEFYHGYVYDQKTQKPLANIQVKEDYPSNAKSAYTDTKGYFKIKKDPQSITDLIFSSPDYGPDTLLTVWSQHGESIGYVFVNTKPDTAFLTPKK</sequence>
<reference evidence="1 2" key="1">
    <citation type="submission" date="2018-06" db="EMBL/GenBank/DDBJ databases">
        <title>Genomic Encyclopedia of Archaeal and Bacterial Type Strains, Phase II (KMG-II): from individual species to whole genera.</title>
        <authorList>
            <person name="Goeker M."/>
        </authorList>
    </citation>
    <scope>NUCLEOTIDE SEQUENCE [LARGE SCALE GENOMIC DNA]</scope>
    <source>
        <strain evidence="1 2">DSM 27372</strain>
    </source>
</reference>
<dbReference type="Gene3D" id="2.60.40.1120">
    <property type="entry name" value="Carboxypeptidase-like, regulatory domain"/>
    <property type="match status" value="1"/>
</dbReference>
<evidence type="ECO:0008006" key="3">
    <source>
        <dbReference type="Google" id="ProtNLM"/>
    </source>
</evidence>
<protein>
    <recommendedName>
        <fullName evidence="3">Carboxypeptidase regulatory-like domain-containing protein</fullName>
    </recommendedName>
</protein>
<dbReference type="SUPFAM" id="SSF49464">
    <property type="entry name" value="Carboxypeptidase regulatory domain-like"/>
    <property type="match status" value="1"/>
</dbReference>
<dbReference type="EMBL" id="QKLU01000003">
    <property type="protein sequence ID" value="PYF74865.1"/>
    <property type="molecule type" value="Genomic_DNA"/>
</dbReference>
<organism evidence="1 2">
    <name type="scientific">Pedobacter nutrimenti</name>
    <dbReference type="NCBI Taxonomy" id="1241337"/>
    <lineage>
        <taxon>Bacteria</taxon>
        <taxon>Pseudomonadati</taxon>
        <taxon>Bacteroidota</taxon>
        <taxon>Sphingobacteriia</taxon>
        <taxon>Sphingobacteriales</taxon>
        <taxon>Sphingobacteriaceae</taxon>
        <taxon>Pedobacter</taxon>
    </lineage>
</organism>
<evidence type="ECO:0000313" key="2">
    <source>
        <dbReference type="Proteomes" id="UP000248198"/>
    </source>
</evidence>
<keyword evidence="2" id="KW-1185">Reference proteome</keyword>